<dbReference type="InterPro" id="IPR006311">
    <property type="entry name" value="TAT_signal"/>
</dbReference>
<protein>
    <submittedName>
        <fullName evidence="1">Multiple sugar transport system substrate-binding protein</fullName>
    </submittedName>
</protein>
<keyword evidence="1" id="KW-0813">Transport</keyword>
<dbReference type="PROSITE" id="PS51318">
    <property type="entry name" value="TAT"/>
    <property type="match status" value="1"/>
</dbReference>
<dbReference type="EMBL" id="JAFBCF010000001">
    <property type="protein sequence ID" value="MBM7800396.1"/>
    <property type="molecule type" value="Genomic_DNA"/>
</dbReference>
<dbReference type="PANTHER" id="PTHR43649">
    <property type="entry name" value="ARABINOSE-BINDING PROTEIN-RELATED"/>
    <property type="match status" value="1"/>
</dbReference>
<evidence type="ECO:0000313" key="1">
    <source>
        <dbReference type="EMBL" id="MBM7800396.1"/>
    </source>
</evidence>
<comment type="caution">
    <text evidence="1">The sequence shown here is derived from an EMBL/GenBank/DDBJ whole genome shotgun (WGS) entry which is preliminary data.</text>
</comment>
<gene>
    <name evidence="1" type="ORF">JOE57_003317</name>
</gene>
<keyword evidence="2" id="KW-1185">Reference proteome</keyword>
<evidence type="ECO:0000313" key="2">
    <source>
        <dbReference type="Proteomes" id="UP000704762"/>
    </source>
</evidence>
<sequence>MEETKDAFTRSPMTRRRFLTTTALAGVGVAAGGSVLAACGGGSSGGGAGGGGKKTGSVTWASWANPGEAERFKAYSKDYAKKTGNKITYQTVVGDYKTKLMTQLQGNSAPDAFYVGDDTIAALIKAKQVVKLDDFLASPDATVNLDDMYTKLLEWCKGPDGGVYGLTVDCNPKLFWFNRKVLQAAGVDGDPAAWYEAGTWNQDAITKMLEKVKGSGKRGYVFEGNWFELFSWISTFGGKTFDDQGNPQFADDSKAQDIITWLFDMMSKDYMSYGGSLPKGQGVDALFYAGQSSAIGYGRWILPNLKKLKKTVDYDIAPLPSESGKDVMPVGVYTACMSVNPKAKNMDVTLKFASDFVNKDGQQYRLSGGGNAVPTIKGLESLVTEGNDPAHGKFFSEVAAKGFAVPKLIVSNPEVATKFSLDIDKMLKSKKETPKSFSDKLTAILTGGGS</sequence>
<accession>A0ABS2RN02</accession>
<reference evidence="1 2" key="1">
    <citation type="submission" date="2021-01" db="EMBL/GenBank/DDBJ databases">
        <title>Sequencing the genomes of 1000 actinobacteria strains.</title>
        <authorList>
            <person name="Klenk H.-P."/>
        </authorList>
    </citation>
    <scope>NUCLEOTIDE SEQUENCE [LARGE SCALE GENOMIC DNA]</scope>
    <source>
        <strain evidence="1 2">DSM 18662</strain>
    </source>
</reference>
<dbReference type="Proteomes" id="UP000704762">
    <property type="component" value="Unassembled WGS sequence"/>
</dbReference>
<dbReference type="RefSeq" id="WP_204919711.1">
    <property type="nucleotide sequence ID" value="NZ_BAAAQP010000003.1"/>
</dbReference>
<dbReference type="SUPFAM" id="SSF53850">
    <property type="entry name" value="Periplasmic binding protein-like II"/>
    <property type="match status" value="1"/>
</dbReference>
<dbReference type="InterPro" id="IPR050490">
    <property type="entry name" value="Bact_solute-bd_prot1"/>
</dbReference>
<dbReference type="PANTHER" id="PTHR43649:SF12">
    <property type="entry name" value="DIACETYLCHITOBIOSE BINDING PROTEIN DASA"/>
    <property type="match status" value="1"/>
</dbReference>
<keyword evidence="1" id="KW-0762">Sugar transport</keyword>
<proteinExistence type="predicted"/>
<organism evidence="1 2">
    <name type="scientific">Microlunatus panaciterrae</name>
    <dbReference type="NCBI Taxonomy" id="400768"/>
    <lineage>
        <taxon>Bacteria</taxon>
        <taxon>Bacillati</taxon>
        <taxon>Actinomycetota</taxon>
        <taxon>Actinomycetes</taxon>
        <taxon>Propionibacteriales</taxon>
        <taxon>Propionibacteriaceae</taxon>
        <taxon>Microlunatus</taxon>
    </lineage>
</organism>
<dbReference type="Gene3D" id="3.40.190.10">
    <property type="entry name" value="Periplasmic binding protein-like II"/>
    <property type="match status" value="1"/>
</dbReference>
<name>A0ABS2RN02_9ACTN</name>